<name>Q020Y3_SOLUE</name>
<gene>
    <name evidence="1" type="ordered locus">Acid_3534</name>
</gene>
<evidence type="ECO:0000313" key="1">
    <source>
        <dbReference type="EMBL" id="ABJ84506.1"/>
    </source>
</evidence>
<dbReference type="STRING" id="234267.Acid_3534"/>
<proteinExistence type="predicted"/>
<organism evidence="1">
    <name type="scientific">Solibacter usitatus (strain Ellin6076)</name>
    <dbReference type="NCBI Taxonomy" id="234267"/>
    <lineage>
        <taxon>Bacteria</taxon>
        <taxon>Pseudomonadati</taxon>
        <taxon>Acidobacteriota</taxon>
        <taxon>Terriglobia</taxon>
        <taxon>Bryobacterales</taxon>
        <taxon>Solibacteraceae</taxon>
        <taxon>Candidatus Solibacter</taxon>
    </lineage>
</organism>
<dbReference type="KEGG" id="sus:Acid_3534"/>
<dbReference type="HOGENOM" id="CLU_1795222_0_0_0"/>
<dbReference type="EMBL" id="CP000473">
    <property type="protein sequence ID" value="ABJ84506.1"/>
    <property type="molecule type" value="Genomic_DNA"/>
</dbReference>
<dbReference type="InParanoid" id="Q020Y3"/>
<reference evidence="1" key="1">
    <citation type="submission" date="2006-10" db="EMBL/GenBank/DDBJ databases">
        <title>Complete sequence of Solibacter usitatus Ellin6076.</title>
        <authorList>
            <consortium name="US DOE Joint Genome Institute"/>
            <person name="Copeland A."/>
            <person name="Lucas S."/>
            <person name="Lapidus A."/>
            <person name="Barry K."/>
            <person name="Detter J.C."/>
            <person name="Glavina del Rio T."/>
            <person name="Hammon N."/>
            <person name="Israni S."/>
            <person name="Dalin E."/>
            <person name="Tice H."/>
            <person name="Pitluck S."/>
            <person name="Thompson L.S."/>
            <person name="Brettin T."/>
            <person name="Bruce D."/>
            <person name="Han C."/>
            <person name="Tapia R."/>
            <person name="Gilna P."/>
            <person name="Schmutz J."/>
            <person name="Larimer F."/>
            <person name="Land M."/>
            <person name="Hauser L."/>
            <person name="Kyrpides N."/>
            <person name="Mikhailova N."/>
            <person name="Janssen P.H."/>
            <person name="Kuske C.R."/>
            <person name="Richardson P."/>
        </authorList>
    </citation>
    <scope>NUCLEOTIDE SEQUENCE</scope>
    <source>
        <strain evidence="1">Ellin6076</strain>
    </source>
</reference>
<dbReference type="OrthoDB" id="129418at2"/>
<protein>
    <submittedName>
        <fullName evidence="1">Uncharacterized protein</fullName>
    </submittedName>
</protein>
<sequence>MAFQWLQMRVQEENDRRQRESSALERLPAALEDMHTNLLACIQEYTAAFGPESAEVILLPNRIKVTSREFRDGRWHTAAKVELVAVADIPGFRIERGEYSMAVEVGVLPSSKLFYRDREQDKYLTMDEFTRRILDRVLFPKLRD</sequence>
<accession>Q020Y3</accession>
<dbReference type="AlphaFoldDB" id="Q020Y3"/>